<protein>
    <recommendedName>
        <fullName evidence="2">VanZ-like domain-containing protein</fullName>
    </recommendedName>
</protein>
<dbReference type="InterPro" id="IPR006976">
    <property type="entry name" value="VanZ-like"/>
</dbReference>
<feature type="transmembrane region" description="Helical" evidence="1">
    <location>
        <begin position="7"/>
        <end position="28"/>
    </location>
</feature>
<feature type="transmembrane region" description="Helical" evidence="1">
    <location>
        <begin position="92"/>
        <end position="112"/>
    </location>
</feature>
<organism evidence="3">
    <name type="scientific">marine sediment metagenome</name>
    <dbReference type="NCBI Taxonomy" id="412755"/>
    <lineage>
        <taxon>unclassified sequences</taxon>
        <taxon>metagenomes</taxon>
        <taxon>ecological metagenomes</taxon>
    </lineage>
</organism>
<reference evidence="3" key="1">
    <citation type="journal article" date="2015" name="Nature">
        <title>Complex archaea that bridge the gap between prokaryotes and eukaryotes.</title>
        <authorList>
            <person name="Spang A."/>
            <person name="Saw J.H."/>
            <person name="Jorgensen S.L."/>
            <person name="Zaremba-Niedzwiedzka K."/>
            <person name="Martijn J."/>
            <person name="Lind A.E."/>
            <person name="van Eijk R."/>
            <person name="Schleper C."/>
            <person name="Guy L."/>
            <person name="Ettema T.J."/>
        </authorList>
    </citation>
    <scope>NUCLEOTIDE SEQUENCE</scope>
</reference>
<dbReference type="AlphaFoldDB" id="A0A0F9SM01"/>
<proteinExistence type="predicted"/>
<name>A0A0F9SM01_9ZZZZ</name>
<keyword evidence="1" id="KW-1133">Transmembrane helix</keyword>
<dbReference type="EMBL" id="LAZR01000412">
    <property type="protein sequence ID" value="KKN70035.1"/>
    <property type="molecule type" value="Genomic_DNA"/>
</dbReference>
<accession>A0A0F9SM01</accession>
<comment type="caution">
    <text evidence="3">The sequence shown here is derived from an EMBL/GenBank/DDBJ whole genome shotgun (WGS) entry which is preliminary data.</text>
</comment>
<evidence type="ECO:0000313" key="3">
    <source>
        <dbReference type="EMBL" id="KKN70035.1"/>
    </source>
</evidence>
<keyword evidence="1" id="KW-0812">Transmembrane</keyword>
<keyword evidence="1" id="KW-0472">Membrane</keyword>
<gene>
    <name evidence="3" type="ORF">LCGC14_0434820</name>
</gene>
<sequence>MKLWKKILMLFVIWAITYPLGVVIYPTYLGRDFAVIMGYEKWEYYSEVARHAFGYSVIGFFFGWFAPVMGIIDEVSQIFLKGRRVFQWIDMFANIIGALIGMGIARFIKISWRER</sequence>
<feature type="domain" description="VanZ-like" evidence="2">
    <location>
        <begin position="47"/>
        <end position="108"/>
    </location>
</feature>
<dbReference type="Pfam" id="PF04892">
    <property type="entry name" value="VanZ"/>
    <property type="match status" value="1"/>
</dbReference>
<evidence type="ECO:0000256" key="1">
    <source>
        <dbReference type="SAM" id="Phobius"/>
    </source>
</evidence>
<evidence type="ECO:0000259" key="2">
    <source>
        <dbReference type="Pfam" id="PF04892"/>
    </source>
</evidence>
<feature type="transmembrane region" description="Helical" evidence="1">
    <location>
        <begin position="48"/>
        <end position="72"/>
    </location>
</feature>